<evidence type="ECO:0000256" key="10">
    <source>
        <dbReference type="ARBA" id="ARBA00025174"/>
    </source>
</evidence>
<dbReference type="PANTHER" id="PTHR42655:SF1">
    <property type="entry name" value="GLYCOGEN PHOSPHORYLASE"/>
    <property type="match status" value="1"/>
</dbReference>
<dbReference type="InterPro" id="IPR011834">
    <property type="entry name" value="Agluc_phsphrylas"/>
</dbReference>
<keyword evidence="14" id="KW-1185">Reference proteome</keyword>
<evidence type="ECO:0000256" key="2">
    <source>
        <dbReference type="ARBA" id="ARBA00001933"/>
    </source>
</evidence>
<name>A0A0K8PB00_9CHLR</name>
<dbReference type="GO" id="GO:0005975">
    <property type="term" value="P:carbohydrate metabolic process"/>
    <property type="evidence" value="ECO:0007669"/>
    <property type="project" value="InterPro"/>
</dbReference>
<keyword evidence="5" id="KW-0021">Allosteric enzyme</keyword>
<dbReference type="STRING" id="1678840.ATC1_11253"/>
<gene>
    <name evidence="13" type="ORF">ATC1_11253</name>
</gene>
<dbReference type="Proteomes" id="UP000053370">
    <property type="component" value="Unassembled WGS sequence"/>
</dbReference>
<comment type="function">
    <text evidence="10">Phosphorylase is an important allosteric enzyme in carbohydrate metabolism. Enzymes from different sources differ in their regulatory mechanisms and in their natural substrates. However, all known phosphorylases share catalytic and structural properties.</text>
</comment>
<dbReference type="GO" id="GO:0008184">
    <property type="term" value="F:glycogen phosphorylase activity"/>
    <property type="evidence" value="ECO:0007669"/>
    <property type="project" value="InterPro"/>
</dbReference>
<dbReference type="SUPFAM" id="SSF53756">
    <property type="entry name" value="UDP-Glycosyltransferase/glycogen phosphorylase"/>
    <property type="match status" value="1"/>
</dbReference>
<evidence type="ECO:0000256" key="9">
    <source>
        <dbReference type="ARBA" id="ARBA00023277"/>
    </source>
</evidence>
<keyword evidence="6" id="KW-0328">Glycosyltransferase</keyword>
<dbReference type="PIRSF" id="PIRSF000460">
    <property type="entry name" value="Pprylas_GlgP"/>
    <property type="match status" value="1"/>
</dbReference>
<evidence type="ECO:0000256" key="1">
    <source>
        <dbReference type="ARBA" id="ARBA00001275"/>
    </source>
</evidence>
<organism evidence="13">
    <name type="scientific">Flexilinea flocculi</name>
    <dbReference type="NCBI Taxonomy" id="1678840"/>
    <lineage>
        <taxon>Bacteria</taxon>
        <taxon>Bacillati</taxon>
        <taxon>Chloroflexota</taxon>
        <taxon>Anaerolineae</taxon>
        <taxon>Anaerolineales</taxon>
        <taxon>Anaerolineaceae</taxon>
        <taxon>Flexilinea</taxon>
    </lineage>
</organism>
<dbReference type="InterPro" id="IPR052182">
    <property type="entry name" value="Glycogen/Maltodextrin_Phosph"/>
</dbReference>
<dbReference type="EMBL" id="DF968179">
    <property type="protein sequence ID" value="GAP39325.1"/>
    <property type="molecule type" value="Genomic_DNA"/>
</dbReference>
<evidence type="ECO:0000256" key="11">
    <source>
        <dbReference type="PIRSR" id="PIRSR000460-1"/>
    </source>
</evidence>
<evidence type="ECO:0000256" key="5">
    <source>
        <dbReference type="ARBA" id="ARBA00022533"/>
    </source>
</evidence>
<feature type="domain" description="DUF3417" evidence="12">
    <location>
        <begin position="16"/>
        <end position="125"/>
    </location>
</feature>
<feature type="modified residue" description="N6-(pyridoxal phosphate)lysine" evidence="11">
    <location>
        <position position="609"/>
    </location>
</feature>
<evidence type="ECO:0000256" key="7">
    <source>
        <dbReference type="ARBA" id="ARBA00022679"/>
    </source>
</evidence>
<dbReference type="InterPro" id="IPR000811">
    <property type="entry name" value="Glyco_trans_35"/>
</dbReference>
<dbReference type="Gene3D" id="3.40.50.2000">
    <property type="entry name" value="Glycogen Phosphorylase B"/>
    <property type="match status" value="3"/>
</dbReference>
<dbReference type="NCBIfam" id="TIGR02094">
    <property type="entry name" value="more_P_ylases"/>
    <property type="match status" value="1"/>
</dbReference>
<evidence type="ECO:0000256" key="6">
    <source>
        <dbReference type="ARBA" id="ARBA00022676"/>
    </source>
</evidence>
<proteinExistence type="inferred from homology"/>
<evidence type="ECO:0000259" key="12">
    <source>
        <dbReference type="Pfam" id="PF11897"/>
    </source>
</evidence>
<comment type="catalytic activity">
    <reaction evidence="1">
        <text>[(1-&gt;4)-alpha-D-glucosyl](n) + phosphate = [(1-&gt;4)-alpha-D-glucosyl](n-1) + alpha-D-glucose 1-phosphate</text>
        <dbReference type="Rhea" id="RHEA:41732"/>
        <dbReference type="Rhea" id="RHEA-COMP:9584"/>
        <dbReference type="Rhea" id="RHEA-COMP:9586"/>
        <dbReference type="ChEBI" id="CHEBI:15444"/>
        <dbReference type="ChEBI" id="CHEBI:43474"/>
        <dbReference type="ChEBI" id="CHEBI:58601"/>
        <dbReference type="EC" id="2.4.1.1"/>
    </reaction>
</comment>
<dbReference type="AlphaFoldDB" id="A0A0K8PB00"/>
<dbReference type="PROSITE" id="PS00102">
    <property type="entry name" value="PHOSPHORYLASE"/>
    <property type="match status" value="1"/>
</dbReference>
<dbReference type="InterPro" id="IPR035090">
    <property type="entry name" value="Pyridoxal_P_attach_site"/>
</dbReference>
<keyword evidence="9" id="KW-0119">Carbohydrate metabolism</keyword>
<evidence type="ECO:0000313" key="13">
    <source>
        <dbReference type="EMBL" id="GAP39325.1"/>
    </source>
</evidence>
<dbReference type="EC" id="2.4.1.1" evidence="4"/>
<dbReference type="RefSeq" id="WP_062277414.1">
    <property type="nucleotide sequence ID" value="NZ_DF968179.1"/>
</dbReference>
<dbReference type="Pfam" id="PF00343">
    <property type="entry name" value="Phosphorylase"/>
    <property type="match status" value="1"/>
</dbReference>
<comment type="similarity">
    <text evidence="3">Belongs to the glycogen phosphorylase family.</text>
</comment>
<sequence length="718" mass="82758">MISKNITCTVPKANFLPERIERLNDLAYNLWWSWNPEAVTVFSKINPVLWDSVSHNPVAFLQQVSRSMLNQVSNDKQYLILFDQTIEAFDAYMNKKETWFMQKYPNIKDKTITYLSFEFGLHESIPAYAGGLGILAGDHLKESSDMGLPLVAIGFIYNQGYFVQKITEDGWQETSNFYLDYKKLPMIPLQDEKGKDVLIAVQLPGREIKARVWQINVGRIPLYLLDTTVNENTPYDQQLTAKLYTSDLETRISQEILLGVGGVRLMRLLGYNPAVWHMNEGHSAFLSIERCLELVKQGKTFDEAAEIVRKGNVFTTHTPVPAGNDRFPVWLVEKYFHQIWPELGLTHDQFINLAKEESSYGDQFTMPILALRLSDHCNAVSELHGMVSRDMWHFLWPDRKVADVPITHITNGVHSFSWLSRRMGILFDRYLGTEWRENPDNPEIWEKVDLIPDAEIWAVKRHQKRKMARFINDRARAQWLTGTVHPVQTLAAGVLLDSDALTIGFARRFPTYKRGYLILHDYERLLRLINNVDTPVQILFSGKAHPADEPGKLIVQQLYRAIKDHRSGGRLVFIEDYNMEIARYLVQGVDVWLNTPRRPNEASGTSGMKSAMNGGLNFSILDGWWHEGYNGKNGWSIGSEKQYDSTEKQDAEDALSLYEILEERIVPLYYSNRSDANIPTGWMMKVKNAIRTLSPQFCTRRMVSDYVRNMYIPAIEER</sequence>
<dbReference type="OrthoDB" id="9760804at2"/>
<dbReference type="InterPro" id="IPR024517">
    <property type="entry name" value="Glycogen_phosphorylase_DUF3417"/>
</dbReference>
<reference evidence="13" key="1">
    <citation type="journal article" date="2015" name="Genome Announc.">
        <title>Draft Genome Sequence of Anaerolineae Strain TC1, a Novel Isolate from a Methanogenic Wastewater Treatment System.</title>
        <authorList>
            <person name="Matsuura N."/>
            <person name="Tourlousse D.M."/>
            <person name="Sun L."/>
            <person name="Toyonaga M."/>
            <person name="Kuroda K."/>
            <person name="Ohashi A."/>
            <person name="Cruz R."/>
            <person name="Yamaguchi T."/>
            <person name="Sekiguchi Y."/>
        </authorList>
    </citation>
    <scope>NUCLEOTIDE SEQUENCE [LARGE SCALE GENOMIC DNA]</scope>
    <source>
        <strain evidence="13">TC1</strain>
    </source>
</reference>
<dbReference type="GO" id="GO:0030170">
    <property type="term" value="F:pyridoxal phosphate binding"/>
    <property type="evidence" value="ECO:0007669"/>
    <property type="project" value="InterPro"/>
</dbReference>
<evidence type="ECO:0000256" key="8">
    <source>
        <dbReference type="ARBA" id="ARBA00022898"/>
    </source>
</evidence>
<evidence type="ECO:0000256" key="3">
    <source>
        <dbReference type="ARBA" id="ARBA00006047"/>
    </source>
</evidence>
<accession>A0A0K8PB00</accession>
<keyword evidence="7" id="KW-0808">Transferase</keyword>
<evidence type="ECO:0000313" key="14">
    <source>
        <dbReference type="Proteomes" id="UP000053370"/>
    </source>
</evidence>
<evidence type="ECO:0000256" key="4">
    <source>
        <dbReference type="ARBA" id="ARBA00012591"/>
    </source>
</evidence>
<comment type="cofactor">
    <cofactor evidence="2">
        <name>pyridoxal 5'-phosphate</name>
        <dbReference type="ChEBI" id="CHEBI:597326"/>
    </cofactor>
</comment>
<dbReference type="PATRIC" id="fig|1678840.3.peg.297"/>
<dbReference type="Pfam" id="PF11897">
    <property type="entry name" value="DUF3417"/>
    <property type="match status" value="1"/>
</dbReference>
<keyword evidence="8 11" id="KW-0663">Pyridoxal phosphate</keyword>
<protein>
    <recommendedName>
        <fullName evidence="4">glycogen phosphorylase</fullName>
        <ecNumber evidence="4">2.4.1.1</ecNumber>
    </recommendedName>
</protein>
<dbReference type="PANTHER" id="PTHR42655">
    <property type="entry name" value="GLYCOGEN PHOSPHORYLASE"/>
    <property type="match status" value="1"/>
</dbReference>